<keyword evidence="2" id="KW-0812">Transmembrane</keyword>
<accession>A0A1I7X3R9</accession>
<reference evidence="4" key="1">
    <citation type="submission" date="2016-11" db="UniProtKB">
        <authorList>
            <consortium name="WormBaseParasite"/>
        </authorList>
    </citation>
    <scope>IDENTIFICATION</scope>
</reference>
<keyword evidence="2" id="KW-1133">Transmembrane helix</keyword>
<feature type="transmembrane region" description="Helical" evidence="2">
    <location>
        <begin position="103"/>
        <end position="122"/>
    </location>
</feature>
<feature type="transmembrane region" description="Helical" evidence="2">
    <location>
        <begin position="160"/>
        <end position="182"/>
    </location>
</feature>
<dbReference type="WBParaSite" id="Hba_12249">
    <property type="protein sequence ID" value="Hba_12249"/>
    <property type="gene ID" value="Hba_12249"/>
</dbReference>
<feature type="transmembrane region" description="Helical" evidence="2">
    <location>
        <begin position="194"/>
        <end position="217"/>
    </location>
</feature>
<feature type="region of interest" description="Disordered" evidence="1">
    <location>
        <begin position="1"/>
        <end position="37"/>
    </location>
</feature>
<keyword evidence="3" id="KW-1185">Reference proteome</keyword>
<evidence type="ECO:0000313" key="4">
    <source>
        <dbReference type="WBParaSite" id="Hba_12249"/>
    </source>
</evidence>
<name>A0A1I7X3R9_HETBA</name>
<dbReference type="Proteomes" id="UP000095283">
    <property type="component" value="Unplaced"/>
</dbReference>
<evidence type="ECO:0000256" key="2">
    <source>
        <dbReference type="SAM" id="Phobius"/>
    </source>
</evidence>
<evidence type="ECO:0000256" key="1">
    <source>
        <dbReference type="SAM" id="MobiDB-lite"/>
    </source>
</evidence>
<organism evidence="3 4">
    <name type="scientific">Heterorhabditis bacteriophora</name>
    <name type="common">Entomopathogenic nematode worm</name>
    <dbReference type="NCBI Taxonomy" id="37862"/>
    <lineage>
        <taxon>Eukaryota</taxon>
        <taxon>Metazoa</taxon>
        <taxon>Ecdysozoa</taxon>
        <taxon>Nematoda</taxon>
        <taxon>Chromadorea</taxon>
        <taxon>Rhabditida</taxon>
        <taxon>Rhabditina</taxon>
        <taxon>Rhabditomorpha</taxon>
        <taxon>Strongyloidea</taxon>
        <taxon>Heterorhabditidae</taxon>
        <taxon>Heterorhabditis</taxon>
    </lineage>
</organism>
<feature type="compositionally biased region" description="Polar residues" evidence="1">
    <location>
        <begin position="9"/>
        <end position="25"/>
    </location>
</feature>
<feature type="compositionally biased region" description="Basic and acidic residues" evidence="1">
    <location>
        <begin position="28"/>
        <end position="37"/>
    </location>
</feature>
<proteinExistence type="predicted"/>
<sequence>MATIYTKFSGGSSDYTDESVISASPQPKRKEKEDKNEATQYFYDMKSDPAMATLFKEKDRKLSTGTLNRLILVAQALESEVDSRRQTEISGGKITFSIRMANMILLVLVNVLIFTGFGKYQAHRDGGYKDLLLTADKWKFDINSSDFPPTFSLMQLNGQYLAAAIAVFLLCSTLCLQIIHICNSPSSRITLQSSSIFSTLASLSLNISISCAISPFIRDNEANQRCGHKAFVDGAYYWSLECGH</sequence>
<protein>
    <submittedName>
        <fullName evidence="4">PGG domain-containing protein</fullName>
    </submittedName>
</protein>
<dbReference type="AlphaFoldDB" id="A0A1I7X3R9"/>
<keyword evidence="2" id="KW-0472">Membrane</keyword>
<evidence type="ECO:0000313" key="3">
    <source>
        <dbReference type="Proteomes" id="UP000095283"/>
    </source>
</evidence>